<name>A0ABV9NZE5_9FLAO</name>
<sequence>MKIYALKIYTTIITLFLFQLAFCQEPSQKSEFWKKVQFGGGLGLGFGNNSTNISVAPSAIYNFNEKVALGLGIQYSYIRQKDFYTSHLYGGSIIGLVNPIPEVQLSAELEELRVNTDFEDSNLNTDNFWNTALFLGAGYRTNNATIGIRYNVLHKDRNNIYTTAFMPFVRVYF</sequence>
<protein>
    <recommendedName>
        <fullName evidence="3">Alpha-ketoglutarate decarboxylase</fullName>
    </recommendedName>
</protein>
<dbReference type="EMBL" id="JBHSGW010000001">
    <property type="protein sequence ID" value="MFC4738647.1"/>
    <property type="molecule type" value="Genomic_DNA"/>
</dbReference>
<evidence type="ECO:0000313" key="2">
    <source>
        <dbReference type="Proteomes" id="UP001595885"/>
    </source>
</evidence>
<reference evidence="2" key="1">
    <citation type="journal article" date="2019" name="Int. J. Syst. Evol. Microbiol.">
        <title>The Global Catalogue of Microorganisms (GCM) 10K type strain sequencing project: providing services to taxonomists for standard genome sequencing and annotation.</title>
        <authorList>
            <consortium name="The Broad Institute Genomics Platform"/>
            <consortium name="The Broad Institute Genome Sequencing Center for Infectious Disease"/>
            <person name="Wu L."/>
            <person name="Ma J."/>
        </authorList>
    </citation>
    <scope>NUCLEOTIDE SEQUENCE [LARGE SCALE GENOMIC DNA]</scope>
    <source>
        <strain evidence="2">CCUG 50349</strain>
    </source>
</reference>
<keyword evidence="2" id="KW-1185">Reference proteome</keyword>
<accession>A0ABV9NZE5</accession>
<proteinExistence type="predicted"/>
<organism evidence="1 2">
    <name type="scientific">Flavobacterium ponti</name>
    <dbReference type="NCBI Taxonomy" id="665133"/>
    <lineage>
        <taxon>Bacteria</taxon>
        <taxon>Pseudomonadati</taxon>
        <taxon>Bacteroidota</taxon>
        <taxon>Flavobacteriia</taxon>
        <taxon>Flavobacteriales</taxon>
        <taxon>Flavobacteriaceae</taxon>
        <taxon>Flavobacterium</taxon>
    </lineage>
</organism>
<dbReference type="SUPFAM" id="SSF56935">
    <property type="entry name" value="Porins"/>
    <property type="match status" value="1"/>
</dbReference>
<evidence type="ECO:0000313" key="1">
    <source>
        <dbReference type="EMBL" id="MFC4738647.1"/>
    </source>
</evidence>
<dbReference type="Proteomes" id="UP001595885">
    <property type="component" value="Unassembled WGS sequence"/>
</dbReference>
<dbReference type="RefSeq" id="WP_379737714.1">
    <property type="nucleotide sequence ID" value="NZ_JBHSGW010000001.1"/>
</dbReference>
<dbReference type="Gene3D" id="2.40.160.60">
    <property type="entry name" value="Outer membrane protein transport protein (OMPP1/FadL/TodX)"/>
    <property type="match status" value="1"/>
</dbReference>
<gene>
    <name evidence="1" type="ORF">ACFO3U_01430</name>
</gene>
<evidence type="ECO:0008006" key="3">
    <source>
        <dbReference type="Google" id="ProtNLM"/>
    </source>
</evidence>
<comment type="caution">
    <text evidence="1">The sequence shown here is derived from an EMBL/GenBank/DDBJ whole genome shotgun (WGS) entry which is preliminary data.</text>
</comment>